<dbReference type="Gene3D" id="3.90.1140.10">
    <property type="entry name" value="Cyclic phosphodiesterase"/>
    <property type="match status" value="1"/>
</dbReference>
<keyword evidence="2" id="KW-1185">Reference proteome</keyword>
<sequence length="169" mass="19041">MQDAIEIVLKRYDVDKLLGRALFTRSNWHQSLSDRHWPEDVPDLRERLLRAGSRVQAFAVPMTLNRIVAQGEHWAFKARGTPQGFAELLAAVQRALKAEGIDDRVGHTPHVTISYTAPANLRPPKIRESIDWILDEILLVSGGGTPYHYEVVGRWPLIPIAASSQQSLF</sequence>
<proteinExistence type="predicted"/>
<comment type="caution">
    <text evidence="1">The sequence shown here is derived from an EMBL/GenBank/DDBJ whole genome shotgun (WGS) entry which is preliminary data.</text>
</comment>
<evidence type="ECO:0000313" key="2">
    <source>
        <dbReference type="Proteomes" id="UP001606134"/>
    </source>
</evidence>
<dbReference type="GO" id="GO:0016874">
    <property type="term" value="F:ligase activity"/>
    <property type="evidence" value="ECO:0007669"/>
    <property type="project" value="UniProtKB-KW"/>
</dbReference>
<protein>
    <submittedName>
        <fullName evidence="1">2'-5' RNA ligase family protein</fullName>
    </submittedName>
</protein>
<gene>
    <name evidence="1" type="ORF">ACG04R_28155</name>
</gene>
<dbReference type="Proteomes" id="UP001606134">
    <property type="component" value="Unassembled WGS sequence"/>
</dbReference>
<accession>A0ABW7HLC6</accession>
<organism evidence="1 2">
    <name type="scientific">Pelomonas candidula</name>
    <dbReference type="NCBI Taxonomy" id="3299025"/>
    <lineage>
        <taxon>Bacteria</taxon>
        <taxon>Pseudomonadati</taxon>
        <taxon>Pseudomonadota</taxon>
        <taxon>Betaproteobacteria</taxon>
        <taxon>Burkholderiales</taxon>
        <taxon>Sphaerotilaceae</taxon>
        <taxon>Roseateles</taxon>
    </lineage>
</organism>
<dbReference type="SUPFAM" id="SSF55144">
    <property type="entry name" value="LigT-like"/>
    <property type="match status" value="1"/>
</dbReference>
<evidence type="ECO:0000313" key="1">
    <source>
        <dbReference type="EMBL" id="MFG6490569.1"/>
    </source>
</evidence>
<reference evidence="1 2" key="1">
    <citation type="submission" date="2024-08" db="EMBL/GenBank/DDBJ databases">
        <authorList>
            <person name="Lu H."/>
        </authorList>
    </citation>
    <scope>NUCLEOTIDE SEQUENCE [LARGE SCALE GENOMIC DNA]</scope>
    <source>
        <strain evidence="1 2">BYS78W</strain>
    </source>
</reference>
<dbReference type="EMBL" id="JBIGIC010000029">
    <property type="protein sequence ID" value="MFG6490569.1"/>
    <property type="molecule type" value="Genomic_DNA"/>
</dbReference>
<name>A0ABW7HLC6_9BURK</name>
<keyword evidence="1" id="KW-0436">Ligase</keyword>
<dbReference type="InterPro" id="IPR009097">
    <property type="entry name" value="Cyclic_Pdiesterase"/>
</dbReference>